<evidence type="ECO:0000313" key="3">
    <source>
        <dbReference type="Proteomes" id="UP001054252"/>
    </source>
</evidence>
<evidence type="ECO:0008006" key="4">
    <source>
        <dbReference type="Google" id="ProtNLM"/>
    </source>
</evidence>
<proteinExistence type="predicted"/>
<gene>
    <name evidence="2" type="ORF">SLEP1_g42290</name>
</gene>
<dbReference type="Proteomes" id="UP001054252">
    <property type="component" value="Unassembled WGS sequence"/>
</dbReference>
<name>A0AAV5L9V5_9ROSI</name>
<dbReference type="GO" id="GO:0042797">
    <property type="term" value="P:tRNA transcription by RNA polymerase III"/>
    <property type="evidence" value="ECO:0007669"/>
    <property type="project" value="TreeGrafter"/>
</dbReference>
<evidence type="ECO:0000313" key="2">
    <source>
        <dbReference type="EMBL" id="GKV33840.1"/>
    </source>
</evidence>
<dbReference type="PANTHER" id="PTHR13408:SF6">
    <property type="entry name" value="DNA BINDING PROTEIN"/>
    <property type="match status" value="1"/>
</dbReference>
<feature type="compositionally biased region" description="Basic residues" evidence="1">
    <location>
        <begin position="1"/>
        <end position="22"/>
    </location>
</feature>
<comment type="caution">
    <text evidence="2">The sequence shown here is derived from an EMBL/GenBank/DDBJ whole genome shotgun (WGS) entry which is preliminary data.</text>
</comment>
<dbReference type="PANTHER" id="PTHR13408">
    <property type="entry name" value="DNA-DIRECTED RNA POLYMERASE III"/>
    <property type="match status" value="1"/>
</dbReference>
<dbReference type="GO" id="GO:0003677">
    <property type="term" value="F:DNA binding"/>
    <property type="evidence" value="ECO:0007669"/>
    <property type="project" value="InterPro"/>
</dbReference>
<accession>A0AAV5L9V5</accession>
<feature type="region of interest" description="Disordered" evidence="1">
    <location>
        <begin position="118"/>
        <end position="139"/>
    </location>
</feature>
<dbReference type="EMBL" id="BPVZ01000102">
    <property type="protein sequence ID" value="GKV33840.1"/>
    <property type="molecule type" value="Genomic_DNA"/>
</dbReference>
<keyword evidence="3" id="KW-1185">Reference proteome</keyword>
<sequence length="324" mass="35618">MNRSPRKHRFIPKAPQRNRKPSAPKPEKGDGDAEGADARNLIARFNNIQGLQRPKVEKKSSAQVAFGPGAESSSELIRTFGSQRAGDAKETCSATNISAACNRQFNGISSLHYESDGFSSDSSYESAPNTKKEYREPWDLNTGYPPITLPLRKPDSCDPEVLDEAEFGEDATKAEYDENTINAAKELDLLEVCGEPVLLFFKLPPQLPLDKSSANTKGKEKADSSGVVKKCSDLEQMPAGYMGKMLVYQSGKIKLKLGETLYDVTPGLHTKFAQNVAAINTEEKQFCNIGNLVKRLVVTPDIDSLLNSVNDSRLSEKKQRMVSL</sequence>
<feature type="region of interest" description="Disordered" evidence="1">
    <location>
        <begin position="52"/>
        <end position="75"/>
    </location>
</feature>
<dbReference type="Pfam" id="PF05132">
    <property type="entry name" value="RNA_pol_Rpc4"/>
    <property type="match status" value="1"/>
</dbReference>
<reference evidence="2 3" key="1">
    <citation type="journal article" date="2021" name="Commun. Biol.">
        <title>The genome of Shorea leprosula (Dipterocarpaceae) highlights the ecological relevance of drought in aseasonal tropical rainforests.</title>
        <authorList>
            <person name="Ng K.K.S."/>
            <person name="Kobayashi M.J."/>
            <person name="Fawcett J.A."/>
            <person name="Hatakeyama M."/>
            <person name="Paape T."/>
            <person name="Ng C.H."/>
            <person name="Ang C.C."/>
            <person name="Tnah L.H."/>
            <person name="Lee C.T."/>
            <person name="Nishiyama T."/>
            <person name="Sese J."/>
            <person name="O'Brien M.J."/>
            <person name="Copetti D."/>
            <person name="Mohd Noor M.I."/>
            <person name="Ong R.C."/>
            <person name="Putra M."/>
            <person name="Sireger I.Z."/>
            <person name="Indrioko S."/>
            <person name="Kosugi Y."/>
            <person name="Izuno A."/>
            <person name="Isagi Y."/>
            <person name="Lee S.L."/>
            <person name="Shimizu K.K."/>
        </authorList>
    </citation>
    <scope>NUCLEOTIDE SEQUENCE [LARGE SCALE GENOMIC DNA]</scope>
    <source>
        <strain evidence="2">214</strain>
    </source>
</reference>
<organism evidence="2 3">
    <name type="scientific">Rubroshorea leprosula</name>
    <dbReference type="NCBI Taxonomy" id="152421"/>
    <lineage>
        <taxon>Eukaryota</taxon>
        <taxon>Viridiplantae</taxon>
        <taxon>Streptophyta</taxon>
        <taxon>Embryophyta</taxon>
        <taxon>Tracheophyta</taxon>
        <taxon>Spermatophyta</taxon>
        <taxon>Magnoliopsida</taxon>
        <taxon>eudicotyledons</taxon>
        <taxon>Gunneridae</taxon>
        <taxon>Pentapetalae</taxon>
        <taxon>rosids</taxon>
        <taxon>malvids</taxon>
        <taxon>Malvales</taxon>
        <taxon>Dipterocarpaceae</taxon>
        <taxon>Rubroshorea</taxon>
    </lineage>
</organism>
<protein>
    <recommendedName>
        <fullName evidence="4">DNA-directed RNA polymerase III subunit RPC4</fullName>
    </recommendedName>
</protein>
<dbReference type="GO" id="GO:0005666">
    <property type="term" value="C:RNA polymerase III complex"/>
    <property type="evidence" value="ECO:0007669"/>
    <property type="project" value="InterPro"/>
</dbReference>
<evidence type="ECO:0000256" key="1">
    <source>
        <dbReference type="SAM" id="MobiDB-lite"/>
    </source>
</evidence>
<dbReference type="AlphaFoldDB" id="A0AAV5L9V5"/>
<feature type="region of interest" description="Disordered" evidence="1">
    <location>
        <begin position="1"/>
        <end position="38"/>
    </location>
</feature>
<dbReference type="InterPro" id="IPR007811">
    <property type="entry name" value="RPC4"/>
</dbReference>